<name>A0ABN9S384_9DINO</name>
<evidence type="ECO:0000313" key="2">
    <source>
        <dbReference type="EMBL" id="CAK0823964.1"/>
    </source>
</evidence>
<feature type="compositionally biased region" description="Low complexity" evidence="1">
    <location>
        <begin position="1"/>
        <end position="13"/>
    </location>
</feature>
<feature type="region of interest" description="Disordered" evidence="1">
    <location>
        <begin position="1"/>
        <end position="36"/>
    </location>
</feature>
<sequence>GIRAGGPRRAPGPSKNDSVREAGLGEGIETCGGPRREQITTSGVQVWGHEHMLYSGGGWVNSTHVQAFTASARSMLGPRNGKASQERRLLLTERGRNSSWGRWIDNFAAVRLEAERWAAGSGVVDRVEVSDFAQLPLAEQLGQAAGLRILFGAHGDGLTWGAFMEPGGAVLEVVPARRQGFQVCEEGANRNPRGIFGGVARLAGQAHVCFVSPESKVLPFESFEKDAWQWGCPRRPPRELRRGGGAAVQA</sequence>
<protein>
    <submittedName>
        <fullName evidence="2">Uncharacterized protein</fullName>
    </submittedName>
</protein>
<evidence type="ECO:0000256" key="1">
    <source>
        <dbReference type="SAM" id="MobiDB-lite"/>
    </source>
</evidence>
<gene>
    <name evidence="2" type="ORF">PCOR1329_LOCUS24504</name>
</gene>
<reference evidence="2" key="1">
    <citation type="submission" date="2023-10" db="EMBL/GenBank/DDBJ databases">
        <authorList>
            <person name="Chen Y."/>
            <person name="Shah S."/>
            <person name="Dougan E. K."/>
            <person name="Thang M."/>
            <person name="Chan C."/>
        </authorList>
    </citation>
    <scope>NUCLEOTIDE SEQUENCE [LARGE SCALE GENOMIC DNA]</scope>
</reference>
<proteinExistence type="predicted"/>
<feature type="non-terminal residue" evidence="2">
    <location>
        <position position="1"/>
    </location>
</feature>
<evidence type="ECO:0000313" key="3">
    <source>
        <dbReference type="Proteomes" id="UP001189429"/>
    </source>
</evidence>
<comment type="caution">
    <text evidence="2">The sequence shown here is derived from an EMBL/GenBank/DDBJ whole genome shotgun (WGS) entry which is preliminary data.</text>
</comment>
<organism evidence="2 3">
    <name type="scientific">Prorocentrum cordatum</name>
    <dbReference type="NCBI Taxonomy" id="2364126"/>
    <lineage>
        <taxon>Eukaryota</taxon>
        <taxon>Sar</taxon>
        <taxon>Alveolata</taxon>
        <taxon>Dinophyceae</taxon>
        <taxon>Prorocentrales</taxon>
        <taxon>Prorocentraceae</taxon>
        <taxon>Prorocentrum</taxon>
    </lineage>
</organism>
<keyword evidence="3" id="KW-1185">Reference proteome</keyword>
<accession>A0ABN9S384</accession>
<dbReference type="Proteomes" id="UP001189429">
    <property type="component" value="Unassembled WGS sequence"/>
</dbReference>
<dbReference type="EMBL" id="CAUYUJ010008445">
    <property type="protein sequence ID" value="CAK0823964.1"/>
    <property type="molecule type" value="Genomic_DNA"/>
</dbReference>